<evidence type="ECO:0000313" key="1">
    <source>
        <dbReference type="EMBL" id="PWJ95322.1"/>
    </source>
</evidence>
<keyword evidence="2" id="KW-1185">Reference proteome</keyword>
<comment type="caution">
    <text evidence="1">The sequence shown here is derived from an EMBL/GenBank/DDBJ whole genome shotgun (WGS) entry which is preliminary data.</text>
</comment>
<sequence>MFAKSAYKWNLGSRKKAFNLCEQAIYSMLIGNIKDTEYIISDINQLISYDKWKNCIIDILIEYPNLNILIRDWIEQFKGILKKRLDIYQLVPKKDKKINNIVKIKSRDNKFKDFKNKSIKIFFEKKNYTTYTRSSVHGVKGETYEALLLYIQSLKKH</sequence>
<protein>
    <submittedName>
        <fullName evidence="1">Uncharacterized protein</fullName>
    </submittedName>
</protein>
<organism evidence="1 2">
    <name type="scientific">Oceanotoga teriensis</name>
    <dbReference type="NCBI Taxonomy" id="515440"/>
    <lineage>
        <taxon>Bacteria</taxon>
        <taxon>Thermotogati</taxon>
        <taxon>Thermotogota</taxon>
        <taxon>Thermotogae</taxon>
        <taxon>Petrotogales</taxon>
        <taxon>Petrotogaceae</taxon>
        <taxon>Oceanotoga</taxon>
    </lineage>
</organism>
<name>A0AA45C7F0_9BACT</name>
<reference evidence="1 2" key="1">
    <citation type="submission" date="2018-05" db="EMBL/GenBank/DDBJ databases">
        <title>Genomic Encyclopedia of Type Strains, Phase IV (KMG-IV): sequencing the most valuable type-strain genomes for metagenomic binning, comparative biology and taxonomic classification.</title>
        <authorList>
            <person name="Goeker M."/>
        </authorList>
    </citation>
    <scope>NUCLEOTIDE SEQUENCE [LARGE SCALE GENOMIC DNA]</scope>
    <source>
        <strain evidence="1 2">DSM 24906</strain>
    </source>
</reference>
<dbReference type="AlphaFoldDB" id="A0AA45C7F0"/>
<dbReference type="Proteomes" id="UP000245921">
    <property type="component" value="Unassembled WGS sequence"/>
</dbReference>
<dbReference type="EMBL" id="QGGI01000006">
    <property type="protein sequence ID" value="PWJ95322.1"/>
    <property type="molecule type" value="Genomic_DNA"/>
</dbReference>
<evidence type="ECO:0000313" key="2">
    <source>
        <dbReference type="Proteomes" id="UP000245921"/>
    </source>
</evidence>
<accession>A0AA45C7F0</accession>
<gene>
    <name evidence="1" type="ORF">C7380_106130</name>
</gene>
<dbReference type="RefSeq" id="WP_109604567.1">
    <property type="nucleotide sequence ID" value="NZ_QGGI01000006.1"/>
</dbReference>
<proteinExistence type="predicted"/>